<organism evidence="3 4">
    <name type="scientific">Candidatus Borkfalkia faecavium</name>
    <dbReference type="NCBI Taxonomy" id="2838508"/>
    <lineage>
        <taxon>Bacteria</taxon>
        <taxon>Bacillati</taxon>
        <taxon>Bacillota</taxon>
        <taxon>Clostridia</taxon>
        <taxon>Christensenellales</taxon>
        <taxon>Christensenellaceae</taxon>
        <taxon>Candidatus Borkfalkia</taxon>
    </lineage>
</organism>
<keyword evidence="2" id="KW-0472">Membrane</keyword>
<dbReference type="EMBL" id="DXEW01000031">
    <property type="protein sequence ID" value="HIX50943.1"/>
    <property type="molecule type" value="Genomic_DNA"/>
</dbReference>
<feature type="transmembrane region" description="Helical" evidence="2">
    <location>
        <begin position="21"/>
        <end position="42"/>
    </location>
</feature>
<feature type="region of interest" description="Disordered" evidence="1">
    <location>
        <begin position="471"/>
        <end position="533"/>
    </location>
</feature>
<feature type="transmembrane region" description="Helical" evidence="2">
    <location>
        <begin position="366"/>
        <end position="389"/>
    </location>
</feature>
<name>A0A9D1W1S9_9FIRM</name>
<feature type="transmembrane region" description="Helical" evidence="2">
    <location>
        <begin position="296"/>
        <end position="322"/>
    </location>
</feature>
<proteinExistence type="predicted"/>
<dbReference type="AlphaFoldDB" id="A0A9D1W1S9"/>
<keyword evidence="2" id="KW-0812">Transmembrane</keyword>
<keyword evidence="2" id="KW-1133">Transmembrane helix</keyword>
<protein>
    <submittedName>
        <fullName evidence="3">Uncharacterized protein</fullName>
    </submittedName>
</protein>
<comment type="caution">
    <text evidence="3">The sequence shown here is derived from an EMBL/GenBank/DDBJ whole genome shotgun (WGS) entry which is preliminary data.</text>
</comment>
<feature type="transmembrane region" description="Helical" evidence="2">
    <location>
        <begin position="334"/>
        <end position="354"/>
    </location>
</feature>
<accession>A0A9D1W1S9</accession>
<reference evidence="3" key="1">
    <citation type="journal article" date="2021" name="PeerJ">
        <title>Extensive microbial diversity within the chicken gut microbiome revealed by metagenomics and culture.</title>
        <authorList>
            <person name="Gilroy R."/>
            <person name="Ravi A."/>
            <person name="Getino M."/>
            <person name="Pursley I."/>
            <person name="Horton D.L."/>
            <person name="Alikhan N.F."/>
            <person name="Baker D."/>
            <person name="Gharbi K."/>
            <person name="Hall N."/>
            <person name="Watson M."/>
            <person name="Adriaenssens E.M."/>
            <person name="Foster-Nyarko E."/>
            <person name="Jarju S."/>
            <person name="Secka A."/>
            <person name="Antonio M."/>
            <person name="Oren A."/>
            <person name="Chaudhuri R.R."/>
            <person name="La Ragione R."/>
            <person name="Hildebrand F."/>
            <person name="Pallen M.J."/>
        </authorList>
    </citation>
    <scope>NUCLEOTIDE SEQUENCE</scope>
    <source>
        <strain evidence="3">2189</strain>
    </source>
</reference>
<evidence type="ECO:0000256" key="1">
    <source>
        <dbReference type="SAM" id="MobiDB-lite"/>
    </source>
</evidence>
<reference evidence="3" key="2">
    <citation type="submission" date="2021-04" db="EMBL/GenBank/DDBJ databases">
        <authorList>
            <person name="Gilroy R."/>
        </authorList>
    </citation>
    <scope>NUCLEOTIDE SEQUENCE</scope>
    <source>
        <strain evidence="3">2189</strain>
    </source>
</reference>
<dbReference type="Proteomes" id="UP000886847">
    <property type="component" value="Unassembled WGS sequence"/>
</dbReference>
<sequence>MAKHTMSAAERQAHKKLIAPNIVITLLCWAAAVSLILCPWLDMRVPVNQDLAAAVVEAMGPSADIDEDQLNFIVKDVDSEVRVTLSPLQLLEAGTSEGRQGLKNMLEEVLAEATSTVDEIVQQALPAALSTAIVNTVLEELPADFTYEEVEIPQEMNDTVNKLAEKTDPEEIKTELKGDFISAAESFVAQNSALLGIGELSEEDRAQLESIFEEAVDLMTVDGEFSLSNIDKAISELMNNYGGSLEESGMQPFAVTFAAAREATSGNAAIDFIRDPGAYVDSLSETDVQLIKAVCLWTAVFMLFIAVLWAILSLFAFIHIFTPNKKVGMWYVKATGYLPCLLFVIAPAIAMTALPTLMPEFPALGITFGGLVLISGACYIALWLVSAIWCHIVRKQIDKAAYAARMTAAAAAAADAAAPALAGAPADEVPANYVPAAESAYDAAYAEAPAYTESPAAEAVYEQEPAAQASAYEAAPAEAAYEEAPAYEDTAAEAPADAAQADGAADGEAPAPADEPAGASAETPAPADGEENK</sequence>
<evidence type="ECO:0000313" key="4">
    <source>
        <dbReference type="Proteomes" id="UP000886847"/>
    </source>
</evidence>
<evidence type="ECO:0000256" key="2">
    <source>
        <dbReference type="SAM" id="Phobius"/>
    </source>
</evidence>
<gene>
    <name evidence="3" type="ORF">H9851_06685</name>
</gene>
<evidence type="ECO:0000313" key="3">
    <source>
        <dbReference type="EMBL" id="HIX50943.1"/>
    </source>
</evidence>
<feature type="compositionally biased region" description="Low complexity" evidence="1">
    <location>
        <begin position="471"/>
        <end position="522"/>
    </location>
</feature>